<evidence type="ECO:0000313" key="5">
    <source>
        <dbReference type="Proteomes" id="UP000010366"/>
    </source>
</evidence>
<proteinExistence type="predicted"/>
<dbReference type="SUPFAM" id="SSF158615">
    <property type="entry name" value="RbcX-like"/>
    <property type="match status" value="1"/>
</dbReference>
<keyword evidence="2" id="KW-0143">Chaperone</keyword>
<dbReference type="HOGENOM" id="CLU_129346_0_0_3"/>
<evidence type="ECO:0000256" key="2">
    <source>
        <dbReference type="ARBA" id="ARBA00023186"/>
    </source>
</evidence>
<organism evidence="4 5">
    <name type="scientific">Chamaesiphon minutus (strain ATCC 27169 / PCC 6605)</name>
    <dbReference type="NCBI Taxonomy" id="1173020"/>
    <lineage>
        <taxon>Bacteria</taxon>
        <taxon>Bacillati</taxon>
        <taxon>Cyanobacteriota</taxon>
        <taxon>Cyanophyceae</taxon>
        <taxon>Gomontiellales</taxon>
        <taxon>Chamaesiphonaceae</taxon>
        <taxon>Chamaesiphon</taxon>
    </lineage>
</organism>
<dbReference type="PANTHER" id="PTHR33791">
    <property type="entry name" value="CHAPERONIN-LIKE RBCX PROTEIN 1, CHLOROPLASTIC"/>
    <property type="match status" value="1"/>
</dbReference>
<dbReference type="EMBL" id="CP003600">
    <property type="protein sequence ID" value="AFY91921.1"/>
    <property type="molecule type" value="Genomic_DNA"/>
</dbReference>
<dbReference type="InterPro" id="IPR003435">
    <property type="entry name" value="Chaperonin_RcbX"/>
</dbReference>
<keyword evidence="3" id="KW-0120">Carbon dioxide fixation</keyword>
<keyword evidence="5" id="KW-1185">Reference proteome</keyword>
<evidence type="ECO:0000256" key="1">
    <source>
        <dbReference type="ARBA" id="ARBA00022531"/>
    </source>
</evidence>
<dbReference type="GO" id="GO:0110102">
    <property type="term" value="P:ribulose bisphosphate carboxylase complex assembly"/>
    <property type="evidence" value="ECO:0007669"/>
    <property type="project" value="InterPro"/>
</dbReference>
<gene>
    <name evidence="4" type="ORF">Cha6605_0644</name>
</gene>
<dbReference type="OrthoDB" id="512484at2"/>
<dbReference type="Proteomes" id="UP000010366">
    <property type="component" value="Chromosome"/>
</dbReference>
<dbReference type="STRING" id="1173020.Cha6605_0644"/>
<name>K9UBW6_CHAP6</name>
<evidence type="ECO:0000313" key="4">
    <source>
        <dbReference type="EMBL" id="AFY91921.1"/>
    </source>
</evidence>
<dbReference type="eggNOG" id="ENOG50315SX">
    <property type="taxonomic scope" value="Bacteria"/>
</dbReference>
<dbReference type="Pfam" id="PF02341">
    <property type="entry name" value="RbcX"/>
    <property type="match status" value="1"/>
</dbReference>
<accession>K9UBW6</accession>
<keyword evidence="1" id="KW-0602">Photosynthesis</keyword>
<dbReference type="PATRIC" id="fig|1173020.3.peg.755"/>
<dbReference type="GO" id="GO:0044183">
    <property type="term" value="F:protein folding chaperone"/>
    <property type="evidence" value="ECO:0007669"/>
    <property type="project" value="InterPro"/>
</dbReference>
<dbReference type="GO" id="GO:0015977">
    <property type="term" value="P:carbon fixation"/>
    <property type="evidence" value="ECO:0007669"/>
    <property type="project" value="UniProtKB-KW"/>
</dbReference>
<protein>
    <submittedName>
        <fullName evidence="4">RbcX protein</fullName>
    </submittedName>
</protein>
<sequence>MDRKQVAKATTKVISSYLTYQAVQSVLAELTEMNPPLALWLRGFSGQQILQDGEVYLHALLAQNQELAFRIMTVREHLVEDIMEDLPEMVFHDIKLKNSQYRKQQLEKLSQLSITEPSSPIESSSE</sequence>
<dbReference type="GO" id="GO:0015979">
    <property type="term" value="P:photosynthesis"/>
    <property type="evidence" value="ECO:0007669"/>
    <property type="project" value="UniProtKB-KW"/>
</dbReference>
<dbReference type="InterPro" id="IPR038052">
    <property type="entry name" value="Chaperonin_RbcX_sf"/>
</dbReference>
<reference evidence="4 5" key="1">
    <citation type="submission" date="2012-05" db="EMBL/GenBank/DDBJ databases">
        <title>Finished chromosome of genome of Chamaesiphon sp. PCC 6605.</title>
        <authorList>
            <consortium name="US DOE Joint Genome Institute"/>
            <person name="Gugger M."/>
            <person name="Coursin T."/>
            <person name="Rippka R."/>
            <person name="Tandeau De Marsac N."/>
            <person name="Huntemann M."/>
            <person name="Wei C.-L."/>
            <person name="Han J."/>
            <person name="Detter J.C."/>
            <person name="Han C."/>
            <person name="Tapia R."/>
            <person name="Chen A."/>
            <person name="Kyrpides N."/>
            <person name="Mavromatis K."/>
            <person name="Markowitz V."/>
            <person name="Szeto E."/>
            <person name="Ivanova N."/>
            <person name="Pagani I."/>
            <person name="Pati A."/>
            <person name="Goodwin L."/>
            <person name="Nordberg H.P."/>
            <person name="Cantor M.N."/>
            <person name="Hua S.X."/>
            <person name="Woyke T."/>
            <person name="Kerfeld C.A."/>
        </authorList>
    </citation>
    <scope>NUCLEOTIDE SEQUENCE [LARGE SCALE GENOMIC DNA]</scope>
    <source>
        <strain evidence="5">ATCC 27169 / PCC 6605</strain>
    </source>
</reference>
<dbReference type="PANTHER" id="PTHR33791:SF1">
    <property type="entry name" value="RUBISCO CHAPERONE RBCX"/>
    <property type="match status" value="1"/>
</dbReference>
<dbReference type="AlphaFoldDB" id="K9UBW6"/>
<evidence type="ECO:0000256" key="3">
    <source>
        <dbReference type="ARBA" id="ARBA00023300"/>
    </source>
</evidence>
<dbReference type="KEGG" id="cmp:Cha6605_0644"/>
<dbReference type="Gene3D" id="1.10.1200.210">
    <property type="entry name" value="Chaperonin-like RbcX"/>
    <property type="match status" value="1"/>
</dbReference>
<dbReference type="RefSeq" id="WP_015158115.1">
    <property type="nucleotide sequence ID" value="NC_019697.1"/>
</dbReference>